<proteinExistence type="predicted"/>
<name>A0A3B0WHN4_9ZZZZ</name>
<dbReference type="InterPro" id="IPR025246">
    <property type="entry name" value="IS30-like_HTH"/>
</dbReference>
<dbReference type="EMBL" id="UOFD01000037">
    <property type="protein sequence ID" value="VAW51833.1"/>
    <property type="molecule type" value="Genomic_DNA"/>
</dbReference>
<sequence length="293" mass="33596">MFSMNKLSLKQRAQILHMLVEGNSLRSTARMADVSRNTVDKLLRDAGSACLDYQDKAFVNLPCKRIQCDEIWSFVYSKKKNVPEDKQDEFGYGDVWTWVAICADTKLVPCWHVDNRGLDAAKRFISDLADRLAHRVQLSTDGHRPYLEAVEEAFGADIDYGRLIKYYGNDNKGEKRYSPAKFVSASCGAVVGKPDRKHISTSYVERQNLTMRMNMRRFTRLTNGFSKKVENHVHAISPHYMYYNFGRIHKTLKVTPAMEAGITDRLWSLEDIAALVKDEPAKKRGSYKKRISN</sequence>
<evidence type="ECO:0000313" key="2">
    <source>
        <dbReference type="EMBL" id="VAW51833.1"/>
    </source>
</evidence>
<reference evidence="2" key="1">
    <citation type="submission" date="2018-06" db="EMBL/GenBank/DDBJ databases">
        <authorList>
            <person name="Zhirakovskaya E."/>
        </authorList>
    </citation>
    <scope>NUCLEOTIDE SEQUENCE</scope>
</reference>
<evidence type="ECO:0000259" key="1">
    <source>
        <dbReference type="Pfam" id="PF13936"/>
    </source>
</evidence>
<dbReference type="Pfam" id="PF13936">
    <property type="entry name" value="HTH_38"/>
    <property type="match status" value="1"/>
</dbReference>
<accession>A0A3B0WHN4</accession>
<protein>
    <recommendedName>
        <fullName evidence="1">Transposase IS30-like HTH domain-containing protein</fullName>
    </recommendedName>
</protein>
<dbReference type="AlphaFoldDB" id="A0A3B0WHN4"/>
<organism evidence="2">
    <name type="scientific">hydrothermal vent metagenome</name>
    <dbReference type="NCBI Taxonomy" id="652676"/>
    <lineage>
        <taxon>unclassified sequences</taxon>
        <taxon>metagenomes</taxon>
        <taxon>ecological metagenomes</taxon>
    </lineage>
</organism>
<gene>
    <name evidence="2" type="ORF">MNBD_GAMMA06-2050</name>
</gene>
<feature type="domain" description="Transposase IS30-like HTH" evidence="1">
    <location>
        <begin position="6"/>
        <end position="44"/>
    </location>
</feature>